<feature type="transmembrane region" description="Helical" evidence="17">
    <location>
        <begin position="112"/>
        <end position="132"/>
    </location>
</feature>
<comment type="pathway">
    <text evidence="4">Protein modification; protein glycosylation.</text>
</comment>
<dbReference type="InterPro" id="IPR013618">
    <property type="entry name" value="TMTC_DUF1736"/>
</dbReference>
<keyword evidence="13 17" id="KW-0472">Membrane</keyword>
<dbReference type="AlphaFoldDB" id="A0A183UWA0"/>
<feature type="repeat" description="TPR" evidence="16">
    <location>
        <begin position="446"/>
        <end position="479"/>
    </location>
</feature>
<evidence type="ECO:0000256" key="2">
    <source>
        <dbReference type="ARBA" id="ARBA00004141"/>
    </source>
</evidence>
<dbReference type="Gene3D" id="1.25.40.10">
    <property type="entry name" value="Tetratricopeptide repeat domain"/>
    <property type="match status" value="4"/>
</dbReference>
<feature type="transmembrane region" description="Helical" evidence="17">
    <location>
        <begin position="54"/>
        <end position="73"/>
    </location>
</feature>
<dbReference type="InterPro" id="IPR011990">
    <property type="entry name" value="TPR-like_helical_dom_sf"/>
</dbReference>
<keyword evidence="7" id="KW-0808">Transferase</keyword>
<proteinExistence type="inferred from homology"/>
<evidence type="ECO:0000313" key="19">
    <source>
        <dbReference type="EMBL" id="VDM44091.1"/>
    </source>
</evidence>
<keyword evidence="20" id="KW-1185">Reference proteome</keyword>
<reference evidence="21" key="1">
    <citation type="submission" date="2016-06" db="UniProtKB">
        <authorList>
            <consortium name="WormBaseParasite"/>
        </authorList>
    </citation>
    <scope>IDENTIFICATION</scope>
</reference>
<evidence type="ECO:0000256" key="1">
    <source>
        <dbReference type="ARBA" id="ARBA00003582"/>
    </source>
</evidence>
<dbReference type="EMBL" id="UYWY01021417">
    <property type="protein sequence ID" value="VDM44091.1"/>
    <property type="molecule type" value="Genomic_DNA"/>
</dbReference>
<feature type="transmembrane region" description="Helical" evidence="17">
    <location>
        <begin position="317"/>
        <end position="337"/>
    </location>
</feature>
<comment type="catalytic activity">
    <reaction evidence="15">
        <text>a di-trans,poly-cis-dolichyl beta-D-mannosyl phosphate + L-seryl-[protein] = 3-O-(alpha-D-mannosyl)-L-seryl-[protein] + a di-trans,poly-cis-dolichyl phosphate + H(+)</text>
        <dbReference type="Rhea" id="RHEA:17377"/>
        <dbReference type="Rhea" id="RHEA-COMP:9863"/>
        <dbReference type="Rhea" id="RHEA-COMP:13546"/>
        <dbReference type="Rhea" id="RHEA-COMP:19498"/>
        <dbReference type="Rhea" id="RHEA-COMP:19501"/>
        <dbReference type="ChEBI" id="CHEBI:15378"/>
        <dbReference type="ChEBI" id="CHEBI:29999"/>
        <dbReference type="ChEBI" id="CHEBI:57683"/>
        <dbReference type="ChEBI" id="CHEBI:58211"/>
        <dbReference type="ChEBI" id="CHEBI:137321"/>
        <dbReference type="EC" id="2.4.1.109"/>
    </reaction>
</comment>
<dbReference type="PROSITE" id="PS50293">
    <property type="entry name" value="TPR_REGION"/>
    <property type="match status" value="1"/>
</dbReference>
<gene>
    <name evidence="19" type="ORF">TCNE_LOCUS12770</name>
</gene>
<keyword evidence="8 17" id="KW-0812">Transmembrane</keyword>
<dbReference type="Pfam" id="PF13181">
    <property type="entry name" value="TPR_8"/>
    <property type="match status" value="1"/>
</dbReference>
<dbReference type="WBParaSite" id="TCNE_0001277001-mRNA-1">
    <property type="protein sequence ID" value="TCNE_0001277001-mRNA-1"/>
    <property type="gene ID" value="TCNE_0001277001"/>
</dbReference>
<dbReference type="GO" id="GO:0016020">
    <property type="term" value="C:membrane"/>
    <property type="evidence" value="ECO:0007669"/>
    <property type="project" value="UniProtKB-SubCell"/>
</dbReference>
<evidence type="ECO:0000259" key="18">
    <source>
        <dbReference type="Pfam" id="PF08409"/>
    </source>
</evidence>
<accession>A0A183UWA0</accession>
<keyword evidence="12 17" id="KW-1133">Transmembrane helix</keyword>
<dbReference type="InterPro" id="IPR052346">
    <property type="entry name" value="O-mannosyl-transferase_TMTC"/>
</dbReference>
<comment type="similarity">
    <text evidence="5">Belongs to the TMTC family.</text>
</comment>
<keyword evidence="9" id="KW-0677">Repeat</keyword>
<sequence length="702" mass="80164">MTSPEGTRLRSERSVMHTDQVALCGFQASPKRIFANICVQTLQRLNRILFGLNTIPYHICNVALHCVVTLLVYQTTLSVSIEFEQRRADKIAFHTALLFAVHPVHTEAVANIVGRAELLMALFVLSVVNVYIRCIKMRRFTLMSKCSLLILSLFALFSKEQGITALPICVVLDLLVNMFWPARFLETLKQRHSDGRNNNRLDEDNDILVKNYLPCLGRIIQCAVAVIAMISLRLYINGFQSPNFSAFDNPIAFHPSHTHSYNLNVHTCSEDGAFGFAVNYCYLIVLNVWLLINPSQLCFDYSMGCITVVESLLDYRLYITIAFLIMVAILSCKCFVYNTECNRLAYFGVSIAVLAFLPASNLFFTVGFVLAERVLYLPSVGFCILVAIAFDKIQSRISDYSTNEMLRFTAFVVLLLAATKSMKRCIEWRREIDLYRSGLTVCPKNAKIHYNLGKVLADSGDSLTAEISYKSAIRLNPSYDHAMNNLANIYLLHRRYREAEELLTKCVQIRPDFAAAWMNLGLAMLGQRKFKESEESFRTSLTIRPNYPDCIYNMGNLYLQQNKKHLAEYMWRNVTRIQANHERAWVNLLVLLDESDDCEGAIELANDVLKYLNHIAPIHFQLGTCLGKLARFKDAEHHLHKAIALQTNNALYWTNLGILYQRWNRMDDAIEAYRTTLRLQPNSRIAKENLEKLLQKGLKSSI</sequence>
<protein>
    <recommendedName>
        <fullName evidence="6">dolichyl-phosphate-mannose--protein mannosyltransferase</fullName>
        <ecNumber evidence="6">2.4.1.109</ecNumber>
    </recommendedName>
</protein>
<dbReference type="SMART" id="SM00028">
    <property type="entry name" value="TPR"/>
    <property type="match status" value="6"/>
</dbReference>
<dbReference type="Proteomes" id="UP000050794">
    <property type="component" value="Unassembled WGS sequence"/>
</dbReference>
<evidence type="ECO:0000256" key="10">
    <source>
        <dbReference type="ARBA" id="ARBA00022803"/>
    </source>
</evidence>
<dbReference type="EC" id="2.4.1.109" evidence="6"/>
<dbReference type="SUPFAM" id="SSF48452">
    <property type="entry name" value="TPR-like"/>
    <property type="match status" value="2"/>
</dbReference>
<comment type="function">
    <text evidence="1">Transfers mannosyl residues to the hydroxyl group of serine or threonine residues.</text>
</comment>
<evidence type="ECO:0000256" key="12">
    <source>
        <dbReference type="ARBA" id="ARBA00022989"/>
    </source>
</evidence>
<feature type="repeat" description="TPR" evidence="16">
    <location>
        <begin position="480"/>
        <end position="513"/>
    </location>
</feature>
<dbReference type="PANTHER" id="PTHR44227:SF3">
    <property type="entry name" value="PROTEIN O-MANNOSYL-TRANSFERASE TMTC4"/>
    <property type="match status" value="1"/>
</dbReference>
<evidence type="ECO:0000256" key="15">
    <source>
        <dbReference type="ARBA" id="ARBA00045102"/>
    </source>
</evidence>
<keyword evidence="10 16" id="KW-0802">TPR repeat</keyword>
<organism evidence="20 21">
    <name type="scientific">Toxocara canis</name>
    <name type="common">Canine roundworm</name>
    <dbReference type="NCBI Taxonomy" id="6265"/>
    <lineage>
        <taxon>Eukaryota</taxon>
        <taxon>Metazoa</taxon>
        <taxon>Ecdysozoa</taxon>
        <taxon>Nematoda</taxon>
        <taxon>Chromadorea</taxon>
        <taxon>Rhabditida</taxon>
        <taxon>Spirurina</taxon>
        <taxon>Ascaridomorpha</taxon>
        <taxon>Ascaridoidea</taxon>
        <taxon>Toxocaridae</taxon>
        <taxon>Toxocara</taxon>
    </lineage>
</organism>
<evidence type="ECO:0000256" key="17">
    <source>
        <dbReference type="SAM" id="Phobius"/>
    </source>
</evidence>
<evidence type="ECO:0000256" key="14">
    <source>
        <dbReference type="ARBA" id="ARBA00045085"/>
    </source>
</evidence>
<evidence type="ECO:0000313" key="20">
    <source>
        <dbReference type="Proteomes" id="UP000050794"/>
    </source>
</evidence>
<dbReference type="InterPro" id="IPR019734">
    <property type="entry name" value="TPR_rpt"/>
</dbReference>
<feature type="repeat" description="TPR" evidence="16">
    <location>
        <begin position="514"/>
        <end position="547"/>
    </location>
</feature>
<evidence type="ECO:0000256" key="6">
    <source>
        <dbReference type="ARBA" id="ARBA00012839"/>
    </source>
</evidence>
<dbReference type="UniPathway" id="UPA00378"/>
<comment type="catalytic activity">
    <reaction evidence="14">
        <text>a di-trans,poly-cis-dolichyl beta-D-mannosyl phosphate + L-threonyl-[protein] = 3-O-(alpha-D-mannosyl)-L-threonyl-[protein] + a di-trans,poly-cis-dolichyl phosphate + H(+)</text>
        <dbReference type="Rhea" id="RHEA:53396"/>
        <dbReference type="Rhea" id="RHEA-COMP:11060"/>
        <dbReference type="Rhea" id="RHEA-COMP:13547"/>
        <dbReference type="Rhea" id="RHEA-COMP:19498"/>
        <dbReference type="Rhea" id="RHEA-COMP:19501"/>
        <dbReference type="ChEBI" id="CHEBI:15378"/>
        <dbReference type="ChEBI" id="CHEBI:30013"/>
        <dbReference type="ChEBI" id="CHEBI:57683"/>
        <dbReference type="ChEBI" id="CHEBI:58211"/>
        <dbReference type="ChEBI" id="CHEBI:137323"/>
        <dbReference type="EC" id="2.4.1.109"/>
    </reaction>
</comment>
<evidence type="ECO:0000256" key="4">
    <source>
        <dbReference type="ARBA" id="ARBA00004922"/>
    </source>
</evidence>
<evidence type="ECO:0000256" key="8">
    <source>
        <dbReference type="ARBA" id="ARBA00022692"/>
    </source>
</evidence>
<dbReference type="GO" id="GO:0005783">
    <property type="term" value="C:endoplasmic reticulum"/>
    <property type="evidence" value="ECO:0007669"/>
    <property type="project" value="UniProtKB-SubCell"/>
</dbReference>
<keyword evidence="11" id="KW-0256">Endoplasmic reticulum</keyword>
<feature type="transmembrane region" description="Helical" evidence="17">
    <location>
        <begin position="344"/>
        <end position="369"/>
    </location>
</feature>
<evidence type="ECO:0000256" key="3">
    <source>
        <dbReference type="ARBA" id="ARBA00004240"/>
    </source>
</evidence>
<dbReference type="PANTHER" id="PTHR44227">
    <property type="match status" value="1"/>
</dbReference>
<dbReference type="Pfam" id="PF13432">
    <property type="entry name" value="TPR_16"/>
    <property type="match status" value="2"/>
</dbReference>
<evidence type="ECO:0000256" key="9">
    <source>
        <dbReference type="ARBA" id="ARBA00022737"/>
    </source>
</evidence>
<evidence type="ECO:0000256" key="5">
    <source>
        <dbReference type="ARBA" id="ARBA00007882"/>
    </source>
</evidence>
<dbReference type="GO" id="GO:0004169">
    <property type="term" value="F:dolichyl-phosphate-mannose-protein mannosyltransferase activity"/>
    <property type="evidence" value="ECO:0007669"/>
    <property type="project" value="UniProtKB-EC"/>
</dbReference>
<evidence type="ECO:0000313" key="21">
    <source>
        <dbReference type="WBParaSite" id="TCNE_0001277001-mRNA-1"/>
    </source>
</evidence>
<feature type="repeat" description="TPR" evidence="16">
    <location>
        <begin position="650"/>
        <end position="683"/>
    </location>
</feature>
<evidence type="ECO:0000256" key="13">
    <source>
        <dbReference type="ARBA" id="ARBA00023136"/>
    </source>
</evidence>
<reference evidence="19 20" key="2">
    <citation type="submission" date="2018-11" db="EMBL/GenBank/DDBJ databases">
        <authorList>
            <consortium name="Pathogen Informatics"/>
        </authorList>
    </citation>
    <scope>NUCLEOTIDE SEQUENCE [LARGE SCALE GENOMIC DNA]</scope>
</reference>
<feature type="domain" description="DUF1736" evidence="18">
    <location>
        <begin position="277"/>
        <end position="327"/>
    </location>
</feature>
<name>A0A183UWA0_TOXCA</name>
<evidence type="ECO:0000256" key="11">
    <source>
        <dbReference type="ARBA" id="ARBA00022824"/>
    </source>
</evidence>
<dbReference type="PROSITE" id="PS50005">
    <property type="entry name" value="TPR"/>
    <property type="match status" value="5"/>
</dbReference>
<feature type="repeat" description="TPR" evidence="16">
    <location>
        <begin position="616"/>
        <end position="649"/>
    </location>
</feature>
<dbReference type="Pfam" id="PF08409">
    <property type="entry name" value="TMTC_DUF1736"/>
    <property type="match status" value="1"/>
</dbReference>
<comment type="subcellular location">
    <subcellularLocation>
        <location evidence="3">Endoplasmic reticulum</location>
    </subcellularLocation>
    <subcellularLocation>
        <location evidence="2">Membrane</location>
        <topology evidence="2">Multi-pass membrane protein</topology>
    </subcellularLocation>
</comment>
<dbReference type="GO" id="GO:0030968">
    <property type="term" value="P:endoplasmic reticulum unfolded protein response"/>
    <property type="evidence" value="ECO:0007669"/>
    <property type="project" value="TreeGrafter"/>
</dbReference>
<evidence type="ECO:0000256" key="16">
    <source>
        <dbReference type="PROSITE-ProRule" id="PRU00339"/>
    </source>
</evidence>
<evidence type="ECO:0000256" key="7">
    <source>
        <dbReference type="ARBA" id="ARBA00022679"/>
    </source>
</evidence>